<feature type="domain" description="Enoyl reductase (ER)" evidence="2">
    <location>
        <begin position="19"/>
        <end position="333"/>
    </location>
</feature>
<dbReference type="SUPFAM" id="SSF51735">
    <property type="entry name" value="NAD(P)-binding Rossmann-fold domains"/>
    <property type="match status" value="1"/>
</dbReference>
<dbReference type="EMBL" id="RSCE01000007">
    <property type="protein sequence ID" value="RSH81037.1"/>
    <property type="molecule type" value="Genomic_DNA"/>
</dbReference>
<evidence type="ECO:0000259" key="2">
    <source>
        <dbReference type="SMART" id="SM00829"/>
    </source>
</evidence>
<accession>A0A427XQE7</accession>
<gene>
    <name evidence="3" type="ORF">EHS24_008471</name>
</gene>
<dbReference type="Gene3D" id="3.40.50.720">
    <property type="entry name" value="NAD(P)-binding Rossmann-like Domain"/>
    <property type="match status" value="1"/>
</dbReference>
<dbReference type="Gene3D" id="3.90.180.10">
    <property type="entry name" value="Medium-chain alcohol dehydrogenases, catalytic domain"/>
    <property type="match status" value="1"/>
</dbReference>
<dbReference type="Proteomes" id="UP000279236">
    <property type="component" value="Unassembled WGS sequence"/>
</dbReference>
<dbReference type="InterPro" id="IPR020843">
    <property type="entry name" value="ER"/>
</dbReference>
<dbReference type="InterPro" id="IPR045010">
    <property type="entry name" value="MDR_fam"/>
</dbReference>
<protein>
    <recommendedName>
        <fullName evidence="2">Enoyl reductase (ER) domain-containing protein</fullName>
    </recommendedName>
</protein>
<dbReference type="PANTHER" id="PTHR43205:SF42">
    <property type="entry name" value="ALCOHOL DEHYDROGENASE, ZINC-CONTAINING (AFU_ORTHOLOGUE AFUA_7G04530)"/>
    <property type="match status" value="1"/>
</dbReference>
<dbReference type="SUPFAM" id="SSF50129">
    <property type="entry name" value="GroES-like"/>
    <property type="match status" value="1"/>
</dbReference>
<dbReference type="InterPro" id="IPR036291">
    <property type="entry name" value="NAD(P)-bd_dom_sf"/>
</dbReference>
<reference evidence="3 4" key="1">
    <citation type="submission" date="2018-11" db="EMBL/GenBank/DDBJ databases">
        <title>Genome sequence of Apiotrichum porosum DSM 27194.</title>
        <authorList>
            <person name="Aliyu H."/>
            <person name="Gorte O."/>
            <person name="Ochsenreither K."/>
        </authorList>
    </citation>
    <scope>NUCLEOTIDE SEQUENCE [LARGE SCALE GENOMIC DNA]</scope>
    <source>
        <strain evidence="3 4">DSM 27194</strain>
    </source>
</reference>
<sequence>MTLPSNNKRILLAKRPERGPINQGTFRKDATPLKTPGDGEVVIKIELLSTDAAMRMWLVDTPSYIPPVKVGECMRAQGLGRVVESRSDRLKVGDLVSGTLGWQEYWVGPARVLEKLETPEGGREIDHLGFLGISGMTAYFGMFDVGRLKGGETVCITGAAGSVGLIATQIALAHKNCKVIAIVGSQEKVDLLAKMGVHYPLNYKVPGFAGRLRAAGGIDVVFENVGGEILDLLLAQIRPHGRIALCGAISQYNTTKPYGVRLTPQLITMKAKMEGFIAFDYEKRYPEARVYLADLAKRGLLKYDYHIVQGGLDGCVPSLIDLFAGNNVGKTVVQFPEVEERNTKL</sequence>
<dbReference type="SMART" id="SM00829">
    <property type="entry name" value="PKS_ER"/>
    <property type="match status" value="1"/>
</dbReference>
<dbReference type="CDD" id="cd05288">
    <property type="entry name" value="PGDH"/>
    <property type="match status" value="1"/>
</dbReference>
<dbReference type="InterPro" id="IPR013149">
    <property type="entry name" value="ADH-like_C"/>
</dbReference>
<dbReference type="GO" id="GO:0016628">
    <property type="term" value="F:oxidoreductase activity, acting on the CH-CH group of donors, NAD or NADP as acceptor"/>
    <property type="evidence" value="ECO:0007669"/>
    <property type="project" value="InterPro"/>
</dbReference>
<proteinExistence type="predicted"/>
<dbReference type="FunFam" id="3.40.50.720:FF:000121">
    <property type="entry name" value="Prostaglandin reductase 2"/>
    <property type="match status" value="1"/>
</dbReference>
<evidence type="ECO:0000313" key="3">
    <source>
        <dbReference type="EMBL" id="RSH81037.1"/>
    </source>
</evidence>
<dbReference type="Pfam" id="PF00107">
    <property type="entry name" value="ADH_zinc_N"/>
    <property type="match status" value="1"/>
</dbReference>
<dbReference type="PANTHER" id="PTHR43205">
    <property type="entry name" value="PROSTAGLANDIN REDUCTASE"/>
    <property type="match status" value="1"/>
</dbReference>
<name>A0A427XQE7_9TREE</name>
<evidence type="ECO:0000256" key="1">
    <source>
        <dbReference type="ARBA" id="ARBA00023002"/>
    </source>
</evidence>
<evidence type="ECO:0000313" key="4">
    <source>
        <dbReference type="Proteomes" id="UP000279236"/>
    </source>
</evidence>
<dbReference type="Pfam" id="PF16884">
    <property type="entry name" value="ADH_N_2"/>
    <property type="match status" value="1"/>
</dbReference>
<organism evidence="3 4">
    <name type="scientific">Apiotrichum porosum</name>
    <dbReference type="NCBI Taxonomy" id="105984"/>
    <lineage>
        <taxon>Eukaryota</taxon>
        <taxon>Fungi</taxon>
        <taxon>Dikarya</taxon>
        <taxon>Basidiomycota</taxon>
        <taxon>Agaricomycotina</taxon>
        <taxon>Tremellomycetes</taxon>
        <taxon>Trichosporonales</taxon>
        <taxon>Trichosporonaceae</taxon>
        <taxon>Apiotrichum</taxon>
    </lineage>
</organism>
<dbReference type="AlphaFoldDB" id="A0A427XQE7"/>
<dbReference type="InterPro" id="IPR041694">
    <property type="entry name" value="ADH_N_2"/>
</dbReference>
<comment type="caution">
    <text evidence="3">The sequence shown here is derived from an EMBL/GenBank/DDBJ whole genome shotgun (WGS) entry which is preliminary data.</text>
</comment>
<dbReference type="InterPro" id="IPR011032">
    <property type="entry name" value="GroES-like_sf"/>
</dbReference>
<keyword evidence="1" id="KW-0560">Oxidoreductase</keyword>
<dbReference type="OrthoDB" id="809632at2759"/>
<dbReference type="GeneID" id="39593014"/>
<dbReference type="RefSeq" id="XP_028475756.1">
    <property type="nucleotide sequence ID" value="XM_028623782.1"/>
</dbReference>
<keyword evidence="4" id="KW-1185">Reference proteome</keyword>